<proteinExistence type="predicted"/>
<name>A0ABR1SS96_9PEZI</name>
<organism evidence="1 2">
    <name type="scientific">Apiospora marii</name>
    <dbReference type="NCBI Taxonomy" id="335849"/>
    <lineage>
        <taxon>Eukaryota</taxon>
        <taxon>Fungi</taxon>
        <taxon>Dikarya</taxon>
        <taxon>Ascomycota</taxon>
        <taxon>Pezizomycotina</taxon>
        <taxon>Sordariomycetes</taxon>
        <taxon>Xylariomycetidae</taxon>
        <taxon>Amphisphaeriales</taxon>
        <taxon>Apiosporaceae</taxon>
        <taxon>Apiospora</taxon>
    </lineage>
</organism>
<evidence type="ECO:0000313" key="1">
    <source>
        <dbReference type="EMBL" id="KAK8037182.1"/>
    </source>
</evidence>
<gene>
    <name evidence="1" type="ORF">PG991_000528</name>
</gene>
<accession>A0ABR1SS96</accession>
<evidence type="ECO:0000313" key="2">
    <source>
        <dbReference type="Proteomes" id="UP001396898"/>
    </source>
</evidence>
<dbReference type="EMBL" id="JAQQWI010000002">
    <property type="protein sequence ID" value="KAK8037182.1"/>
    <property type="molecule type" value="Genomic_DNA"/>
</dbReference>
<comment type="caution">
    <text evidence="1">The sequence shown here is derived from an EMBL/GenBank/DDBJ whole genome shotgun (WGS) entry which is preliminary data.</text>
</comment>
<protein>
    <submittedName>
        <fullName evidence="1">Uncharacterized protein</fullName>
    </submittedName>
</protein>
<reference evidence="1 2" key="1">
    <citation type="submission" date="2023-01" db="EMBL/GenBank/DDBJ databases">
        <title>Analysis of 21 Apiospora genomes using comparative genomics revels a genus with tremendous synthesis potential of carbohydrate active enzymes and secondary metabolites.</title>
        <authorList>
            <person name="Sorensen T."/>
        </authorList>
    </citation>
    <scope>NUCLEOTIDE SEQUENCE [LARGE SCALE GENOMIC DNA]</scope>
    <source>
        <strain evidence="1 2">CBS 20057</strain>
    </source>
</reference>
<keyword evidence="2" id="KW-1185">Reference proteome</keyword>
<dbReference type="Proteomes" id="UP001396898">
    <property type="component" value="Unassembled WGS sequence"/>
</dbReference>
<sequence>MLNAPSALEMEALAPDFRAVQMQLVFFLSDNSRFFEADQLLQEIGAWWESDPQTVHKYDVLYSVWLMAEGKTFYGLQRYRDAQPYFLQYYGLVKATAGLSHSTTTSALYWLKENTLKLEGFSASNDTRLLVKVEEEYNDSWDLARSFKQEGTEERPLG</sequence>